<organism evidence="2 3">
    <name type="scientific">Trifolium medium</name>
    <dbReference type="NCBI Taxonomy" id="97028"/>
    <lineage>
        <taxon>Eukaryota</taxon>
        <taxon>Viridiplantae</taxon>
        <taxon>Streptophyta</taxon>
        <taxon>Embryophyta</taxon>
        <taxon>Tracheophyta</taxon>
        <taxon>Spermatophyta</taxon>
        <taxon>Magnoliopsida</taxon>
        <taxon>eudicotyledons</taxon>
        <taxon>Gunneridae</taxon>
        <taxon>Pentapetalae</taxon>
        <taxon>rosids</taxon>
        <taxon>fabids</taxon>
        <taxon>Fabales</taxon>
        <taxon>Fabaceae</taxon>
        <taxon>Papilionoideae</taxon>
        <taxon>50 kb inversion clade</taxon>
        <taxon>NPAAA clade</taxon>
        <taxon>Hologalegina</taxon>
        <taxon>IRL clade</taxon>
        <taxon>Trifolieae</taxon>
        <taxon>Trifolium</taxon>
    </lineage>
</organism>
<protein>
    <submittedName>
        <fullName evidence="2">Uncharacterized protein</fullName>
    </submittedName>
</protein>
<feature type="region of interest" description="Disordered" evidence="1">
    <location>
        <begin position="1"/>
        <end position="34"/>
    </location>
</feature>
<reference evidence="2 3" key="1">
    <citation type="journal article" date="2018" name="Front. Plant Sci.">
        <title>Red Clover (Trifolium pratense) and Zigzag Clover (T. medium) - A Picture of Genomic Similarities and Differences.</title>
        <authorList>
            <person name="Dluhosova J."/>
            <person name="Istvanek J."/>
            <person name="Nedelnik J."/>
            <person name="Repkova J."/>
        </authorList>
    </citation>
    <scope>NUCLEOTIDE SEQUENCE [LARGE SCALE GENOMIC DNA]</scope>
    <source>
        <strain evidence="3">cv. 10/8</strain>
        <tissue evidence="2">Leaf</tissue>
    </source>
</reference>
<proteinExistence type="predicted"/>
<dbReference type="Proteomes" id="UP000265520">
    <property type="component" value="Unassembled WGS sequence"/>
</dbReference>
<evidence type="ECO:0000256" key="1">
    <source>
        <dbReference type="SAM" id="MobiDB-lite"/>
    </source>
</evidence>
<evidence type="ECO:0000313" key="2">
    <source>
        <dbReference type="EMBL" id="MCI79442.1"/>
    </source>
</evidence>
<sequence>MQDKSDHKRCNNGKNGELYMCSDMQNSSSNKSHQ</sequence>
<evidence type="ECO:0000313" key="3">
    <source>
        <dbReference type="Proteomes" id="UP000265520"/>
    </source>
</evidence>
<dbReference type="AlphaFoldDB" id="A0A392UWE5"/>
<feature type="non-terminal residue" evidence="2">
    <location>
        <position position="34"/>
    </location>
</feature>
<dbReference type="EMBL" id="LXQA010973765">
    <property type="protein sequence ID" value="MCI79442.1"/>
    <property type="molecule type" value="Genomic_DNA"/>
</dbReference>
<name>A0A392UWE5_9FABA</name>
<keyword evidence="3" id="KW-1185">Reference proteome</keyword>
<feature type="compositionally biased region" description="Polar residues" evidence="1">
    <location>
        <begin position="23"/>
        <end position="34"/>
    </location>
</feature>
<comment type="caution">
    <text evidence="2">The sequence shown here is derived from an EMBL/GenBank/DDBJ whole genome shotgun (WGS) entry which is preliminary data.</text>
</comment>
<accession>A0A392UWE5</accession>